<accession>A0A1B1Z5V2</accession>
<dbReference type="GO" id="GO:0008081">
    <property type="term" value="F:phosphoric diester hydrolase activity"/>
    <property type="evidence" value="ECO:0007669"/>
    <property type="project" value="InterPro"/>
</dbReference>
<dbReference type="CDD" id="cd08563">
    <property type="entry name" value="GDPD_TtGDE_like"/>
    <property type="match status" value="1"/>
</dbReference>
<reference evidence="2 3" key="1">
    <citation type="submission" date="2016-08" db="EMBL/GenBank/DDBJ databases">
        <title>Complete genome sequence of Fictibacillus arsenicus G25-54, a strain with toxicity to nematodes and a potential arsenic-resistance activity.</title>
        <authorList>
            <person name="Zheng Z."/>
        </authorList>
    </citation>
    <scope>NUCLEOTIDE SEQUENCE [LARGE SCALE GENOMIC DNA]</scope>
    <source>
        <strain evidence="2 3">G25-54</strain>
    </source>
</reference>
<name>A0A1B1Z5V2_9BACL</name>
<evidence type="ECO:0000259" key="1">
    <source>
        <dbReference type="PROSITE" id="PS51704"/>
    </source>
</evidence>
<dbReference type="EMBL" id="CP016761">
    <property type="protein sequence ID" value="ANX12804.1"/>
    <property type="molecule type" value="Genomic_DNA"/>
</dbReference>
<dbReference type="PANTHER" id="PTHR46211">
    <property type="entry name" value="GLYCEROPHOSPHORYL DIESTER PHOSPHODIESTERASE"/>
    <property type="match status" value="1"/>
</dbReference>
<organism evidence="2 3">
    <name type="scientific">Fictibacillus arsenicus</name>
    <dbReference type="NCBI Taxonomy" id="255247"/>
    <lineage>
        <taxon>Bacteria</taxon>
        <taxon>Bacillati</taxon>
        <taxon>Bacillota</taxon>
        <taxon>Bacilli</taxon>
        <taxon>Bacillales</taxon>
        <taxon>Fictibacillaceae</taxon>
        <taxon>Fictibacillus</taxon>
    </lineage>
</organism>
<dbReference type="AlphaFoldDB" id="A0A1B1Z5V2"/>
<dbReference type="Gene3D" id="3.20.20.190">
    <property type="entry name" value="Phosphatidylinositol (PI) phosphodiesterase"/>
    <property type="match status" value="1"/>
</dbReference>
<proteinExistence type="predicted"/>
<dbReference type="RefSeq" id="WP_066290720.1">
    <property type="nucleotide sequence ID" value="NZ_CP016761.1"/>
</dbReference>
<dbReference type="InterPro" id="IPR030395">
    <property type="entry name" value="GP_PDE_dom"/>
</dbReference>
<sequence length="254" mass="29283">MTYIFAHRGSSKDCPENTMAAFKKAFEDGADGIELDVQLSKDGVPVIIHDEKLDRTTNTKGNVADFTYEELTKIDAGSWFSKKFGSEHVPSLQMFLEWIAPLPILLNIELKNNVIEYSGLEDKTLQLLHQYGMEKRTVISSFNHYSLVKIRKMNPYIETAPLYSSGIFEPWEYVRAVCSQSAHPNYKSLHPYILEGFKRHNIPIRPYTVNSQKWMAYLFEWGIEAIITDYPIIARNVRNGDGPAPKGRFLQKWW</sequence>
<dbReference type="STRING" id="255247.ABE41_012355"/>
<keyword evidence="3" id="KW-1185">Reference proteome</keyword>
<dbReference type="PANTHER" id="PTHR46211:SF1">
    <property type="entry name" value="GLYCEROPHOSPHODIESTER PHOSPHODIESTERASE, CYTOPLASMIC"/>
    <property type="match status" value="1"/>
</dbReference>
<dbReference type="GO" id="GO:0006629">
    <property type="term" value="P:lipid metabolic process"/>
    <property type="evidence" value="ECO:0007669"/>
    <property type="project" value="InterPro"/>
</dbReference>
<evidence type="ECO:0000313" key="3">
    <source>
        <dbReference type="Proteomes" id="UP000077412"/>
    </source>
</evidence>
<evidence type="ECO:0000313" key="2">
    <source>
        <dbReference type="EMBL" id="ANX12804.1"/>
    </source>
</evidence>
<dbReference type="KEGG" id="far:ABE41_012355"/>
<dbReference type="PROSITE" id="PS51704">
    <property type="entry name" value="GP_PDE"/>
    <property type="match status" value="1"/>
</dbReference>
<protein>
    <recommendedName>
        <fullName evidence="1">GP-PDE domain-containing protein</fullName>
    </recommendedName>
</protein>
<dbReference type="OrthoDB" id="384721at2"/>
<dbReference type="SUPFAM" id="SSF51695">
    <property type="entry name" value="PLC-like phosphodiesterases"/>
    <property type="match status" value="1"/>
</dbReference>
<dbReference type="Pfam" id="PF03009">
    <property type="entry name" value="GDPD"/>
    <property type="match status" value="1"/>
</dbReference>
<gene>
    <name evidence="2" type="ORF">ABE41_012355</name>
</gene>
<feature type="domain" description="GP-PDE" evidence="1">
    <location>
        <begin position="2"/>
        <end position="238"/>
    </location>
</feature>
<dbReference type="Proteomes" id="UP000077412">
    <property type="component" value="Chromosome"/>
</dbReference>
<dbReference type="InterPro" id="IPR017946">
    <property type="entry name" value="PLC-like_Pdiesterase_TIM-brl"/>
</dbReference>